<dbReference type="EMBL" id="NIBU01000012">
    <property type="protein sequence ID" value="PHM36725.1"/>
    <property type="molecule type" value="Genomic_DNA"/>
</dbReference>
<sequence>MVTYSDLVSLSERVHEIIRMENNQFEMIYFMLVIQLYAFWVNFMWQGLC</sequence>
<organism evidence="3 4">
    <name type="scientific">Xenorhabdus innexi</name>
    <dbReference type="NCBI Taxonomy" id="290109"/>
    <lineage>
        <taxon>Bacteria</taxon>
        <taxon>Pseudomonadati</taxon>
        <taxon>Pseudomonadota</taxon>
        <taxon>Gammaproteobacteria</taxon>
        <taxon>Enterobacterales</taxon>
        <taxon>Morganellaceae</taxon>
        <taxon>Xenorhabdus</taxon>
    </lineage>
</organism>
<name>A0A1N6MSZ8_9GAMM</name>
<proteinExistence type="predicted"/>
<feature type="transmembrane region" description="Helical" evidence="1">
    <location>
        <begin position="27"/>
        <end position="45"/>
    </location>
</feature>
<accession>A0A1N6MSZ8</accession>
<dbReference type="AlphaFoldDB" id="A0A1N6MSZ8"/>
<protein>
    <submittedName>
        <fullName evidence="3">Uncharacterized protein</fullName>
    </submittedName>
</protein>
<reference evidence="3" key="2">
    <citation type="submission" date="2016-12" db="EMBL/GenBank/DDBJ databases">
        <authorList>
            <person name="Song W.-J."/>
            <person name="Kurnit D.M."/>
        </authorList>
    </citation>
    <scope>NUCLEOTIDE SEQUENCE [LARGE SCALE GENOMIC DNA]</scope>
    <source>
        <strain evidence="3">HGB1681</strain>
    </source>
</reference>
<keyword evidence="5" id="KW-1185">Reference proteome</keyword>
<evidence type="ECO:0000313" key="3">
    <source>
        <dbReference type="EMBL" id="SIP71951.1"/>
    </source>
</evidence>
<evidence type="ECO:0000256" key="1">
    <source>
        <dbReference type="SAM" id="Phobius"/>
    </source>
</evidence>
<evidence type="ECO:0000313" key="2">
    <source>
        <dbReference type="EMBL" id="PHM36725.1"/>
    </source>
</evidence>
<gene>
    <name evidence="2" type="ORF">Xinn_01500</name>
    <name evidence="3" type="ORF">XIS1_1300006</name>
</gene>
<dbReference type="Proteomes" id="UP000196435">
    <property type="component" value="Unassembled WGS sequence"/>
</dbReference>
<reference evidence="2 5" key="3">
    <citation type="journal article" date="2017" name="Nat. Microbiol.">
        <title>Natural product diversity associated with the nematode symbionts Photorhabdus and Xenorhabdus.</title>
        <authorList>
            <person name="Tobias N.J."/>
            <person name="Wolff H."/>
            <person name="Djahanschiri B."/>
            <person name="Grundmann F."/>
            <person name="Kronenwerth M."/>
            <person name="Shi Y.M."/>
            <person name="Simonyi S."/>
            <person name="Grun P."/>
            <person name="Shapiro-Ilan D."/>
            <person name="Pidot S.J."/>
            <person name="Stinear T.P."/>
            <person name="Ebersberger I."/>
            <person name="Bode H.B."/>
        </authorList>
    </citation>
    <scope>NUCLEOTIDE SEQUENCE [LARGE SCALE GENOMIC DNA]</scope>
    <source>
        <strain evidence="2 5">DSM 16336</strain>
    </source>
</reference>
<dbReference type="Proteomes" id="UP000224871">
    <property type="component" value="Unassembled WGS sequence"/>
</dbReference>
<evidence type="ECO:0000313" key="5">
    <source>
        <dbReference type="Proteomes" id="UP000224871"/>
    </source>
</evidence>
<dbReference type="EMBL" id="FTLG01000036">
    <property type="protein sequence ID" value="SIP71951.1"/>
    <property type="molecule type" value="Genomic_DNA"/>
</dbReference>
<reference evidence="4" key="1">
    <citation type="submission" date="2016-12" db="EMBL/GenBank/DDBJ databases">
        <authorList>
            <person name="Gaudriault S."/>
        </authorList>
    </citation>
    <scope>NUCLEOTIDE SEQUENCE [LARGE SCALE GENOMIC DNA]</scope>
    <source>
        <strain evidence="4">HGB1681 (deposited as PTA-6826 in the American Type Culture Collection)</strain>
    </source>
</reference>
<keyword evidence="1" id="KW-0472">Membrane</keyword>
<keyword evidence="1" id="KW-0812">Transmembrane</keyword>
<keyword evidence="1" id="KW-1133">Transmembrane helix</keyword>
<evidence type="ECO:0000313" key="4">
    <source>
        <dbReference type="Proteomes" id="UP000196435"/>
    </source>
</evidence>